<protein>
    <recommendedName>
        <fullName evidence="7">CASP-like protein</fullName>
    </recommendedName>
</protein>
<keyword evidence="5 7" id="KW-1133">Transmembrane helix</keyword>
<dbReference type="GO" id="GO:0005886">
    <property type="term" value="C:plasma membrane"/>
    <property type="evidence" value="ECO:0007669"/>
    <property type="project" value="UniProtKB-SubCell"/>
</dbReference>
<evidence type="ECO:0000256" key="4">
    <source>
        <dbReference type="ARBA" id="ARBA00022692"/>
    </source>
</evidence>
<comment type="similarity">
    <text evidence="2 7">Belongs to the Casparian strip membrane proteins (CASP) family.</text>
</comment>
<evidence type="ECO:0000256" key="1">
    <source>
        <dbReference type="ARBA" id="ARBA00004651"/>
    </source>
</evidence>
<keyword evidence="4 7" id="KW-0812">Transmembrane</keyword>
<dbReference type="NCBIfam" id="TIGR01569">
    <property type="entry name" value="A_tha_TIGR01569"/>
    <property type="match status" value="1"/>
</dbReference>
<dbReference type="EMBL" id="JBEAFC010000008">
    <property type="protein sequence ID" value="KAL1545676.1"/>
    <property type="molecule type" value="Genomic_DNA"/>
</dbReference>
<feature type="transmembrane region" description="Helical" evidence="7">
    <location>
        <begin position="21"/>
        <end position="47"/>
    </location>
</feature>
<dbReference type="Pfam" id="PF04535">
    <property type="entry name" value="CASP_dom"/>
    <property type="match status" value="1"/>
</dbReference>
<evidence type="ECO:0000256" key="5">
    <source>
        <dbReference type="ARBA" id="ARBA00022989"/>
    </source>
</evidence>
<organism evidence="9 10">
    <name type="scientific">Salvia divinorum</name>
    <name type="common">Maria pastora</name>
    <name type="synonym">Diviner's sage</name>
    <dbReference type="NCBI Taxonomy" id="28513"/>
    <lineage>
        <taxon>Eukaryota</taxon>
        <taxon>Viridiplantae</taxon>
        <taxon>Streptophyta</taxon>
        <taxon>Embryophyta</taxon>
        <taxon>Tracheophyta</taxon>
        <taxon>Spermatophyta</taxon>
        <taxon>Magnoliopsida</taxon>
        <taxon>eudicotyledons</taxon>
        <taxon>Gunneridae</taxon>
        <taxon>Pentapetalae</taxon>
        <taxon>asterids</taxon>
        <taxon>lamiids</taxon>
        <taxon>Lamiales</taxon>
        <taxon>Lamiaceae</taxon>
        <taxon>Nepetoideae</taxon>
        <taxon>Mentheae</taxon>
        <taxon>Salviinae</taxon>
        <taxon>Salvia</taxon>
        <taxon>Salvia subgen. Calosphace</taxon>
    </lineage>
</organism>
<reference evidence="9 10" key="1">
    <citation type="submission" date="2024-06" db="EMBL/GenBank/DDBJ databases">
        <title>A chromosome level genome sequence of Diviner's sage (Salvia divinorum).</title>
        <authorList>
            <person name="Ford S.A."/>
            <person name="Ro D.-K."/>
            <person name="Ness R.W."/>
            <person name="Phillips M.A."/>
        </authorList>
    </citation>
    <scope>NUCLEOTIDE SEQUENCE [LARGE SCALE GENOMIC DNA]</scope>
    <source>
        <strain evidence="9">SAF-2024a</strain>
        <tissue evidence="9">Leaf</tissue>
    </source>
</reference>
<keyword evidence="10" id="KW-1185">Reference proteome</keyword>
<accession>A0ABD1GNH1</accession>
<evidence type="ECO:0000256" key="6">
    <source>
        <dbReference type="ARBA" id="ARBA00023136"/>
    </source>
</evidence>
<comment type="caution">
    <text evidence="9">The sequence shown here is derived from an EMBL/GenBank/DDBJ whole genome shotgun (WGS) entry which is preliminary data.</text>
</comment>
<evidence type="ECO:0000259" key="8">
    <source>
        <dbReference type="Pfam" id="PF04535"/>
    </source>
</evidence>
<dbReference type="AlphaFoldDB" id="A0ABD1GNH1"/>
<feature type="transmembrane region" description="Helical" evidence="7">
    <location>
        <begin position="158"/>
        <end position="180"/>
    </location>
</feature>
<dbReference type="PANTHER" id="PTHR36488:SF11">
    <property type="entry name" value="CASP-LIKE PROTEIN"/>
    <property type="match status" value="1"/>
</dbReference>
<dbReference type="Proteomes" id="UP001567538">
    <property type="component" value="Unassembled WGS sequence"/>
</dbReference>
<keyword evidence="3 7" id="KW-1003">Cell membrane</keyword>
<evidence type="ECO:0000256" key="7">
    <source>
        <dbReference type="RuleBase" id="RU361233"/>
    </source>
</evidence>
<gene>
    <name evidence="9" type="ORF">AAHA92_22369</name>
</gene>
<feature type="transmembrane region" description="Helical" evidence="7">
    <location>
        <begin position="105"/>
        <end position="132"/>
    </location>
</feature>
<evidence type="ECO:0000313" key="10">
    <source>
        <dbReference type="Proteomes" id="UP001567538"/>
    </source>
</evidence>
<proteinExistence type="inferred from homology"/>
<feature type="domain" description="Casparian strip membrane protein" evidence="8">
    <location>
        <begin position="20"/>
        <end position="168"/>
    </location>
</feature>
<name>A0ABD1GNH1_SALDI</name>
<dbReference type="InterPro" id="IPR006459">
    <property type="entry name" value="CASP/CASPL"/>
</dbReference>
<dbReference type="InterPro" id="IPR044173">
    <property type="entry name" value="CASPL"/>
</dbReference>
<comment type="subunit">
    <text evidence="7">Homodimer and heterodimers.</text>
</comment>
<feature type="transmembrane region" description="Helical" evidence="7">
    <location>
        <begin position="67"/>
        <end position="93"/>
    </location>
</feature>
<dbReference type="InterPro" id="IPR006702">
    <property type="entry name" value="CASP_dom"/>
</dbReference>
<evidence type="ECO:0000256" key="3">
    <source>
        <dbReference type="ARBA" id="ARBA00022475"/>
    </source>
</evidence>
<keyword evidence="6 7" id="KW-0472">Membrane</keyword>
<evidence type="ECO:0000256" key="2">
    <source>
        <dbReference type="ARBA" id="ARBA00007651"/>
    </source>
</evidence>
<evidence type="ECO:0000313" key="9">
    <source>
        <dbReference type="EMBL" id="KAL1545676.1"/>
    </source>
</evidence>
<dbReference type="PANTHER" id="PTHR36488">
    <property type="entry name" value="CASP-LIKE PROTEIN 1U1"/>
    <property type="match status" value="1"/>
</dbReference>
<sequence length="183" mass="19437">MEVNTKREREGKSGGLALKKSVAILELVLRISTATAALAATLTMGTTEQTLPFFTQLLQFRASYEDLPAFTFFVIATSISSGYLILSVPFSVVCVVQPLVPGPRLLLIFCDTLTVTLLTSAAASSAAIVYLAHNGNSDANWLPLCQQFGDFCQRIGGAVVAGFIAVALLLIMVLLSALGLTKH</sequence>
<comment type="subcellular location">
    <subcellularLocation>
        <location evidence="1 7">Cell membrane</location>
        <topology evidence="1 7">Multi-pass membrane protein</topology>
    </subcellularLocation>
</comment>